<organism evidence="2 3">
    <name type="scientific">Paraburkholderia susongensis</name>
    <dbReference type="NCBI Taxonomy" id="1515439"/>
    <lineage>
        <taxon>Bacteria</taxon>
        <taxon>Pseudomonadati</taxon>
        <taxon>Pseudomonadota</taxon>
        <taxon>Betaproteobacteria</taxon>
        <taxon>Burkholderiales</taxon>
        <taxon>Burkholderiaceae</taxon>
        <taxon>Paraburkholderia</taxon>
    </lineage>
</organism>
<sequence length="184" mass="19424">MSSMFRFHALRFTRRSAHRSTRLSTLARLVMFAAFTVFAALTLPGCAGLLGGDPLRVSVAGIEPLPSQGLEMRFNLKLRVQNPNDSAVSFSGVSLDLELNGKPFASGVSDQGGTVPRFGETLITVPLTVPAFSAVRQAFAFAGATQSGQIPYVLRGKLAGGLIGTTRFVDQGTLSLPVPGIASR</sequence>
<feature type="domain" description="Water stress and hypersensitive response" evidence="1">
    <location>
        <begin position="57"/>
        <end position="177"/>
    </location>
</feature>
<dbReference type="GO" id="GO:0009269">
    <property type="term" value="P:response to desiccation"/>
    <property type="evidence" value="ECO:0007669"/>
    <property type="project" value="InterPro"/>
</dbReference>
<dbReference type="Gene3D" id="2.60.40.1820">
    <property type="match status" value="1"/>
</dbReference>
<reference evidence="3" key="1">
    <citation type="submission" date="2017-04" db="EMBL/GenBank/DDBJ databases">
        <authorList>
            <person name="Varghese N."/>
            <person name="Submissions S."/>
        </authorList>
    </citation>
    <scope>NUCLEOTIDE SEQUENCE [LARGE SCALE GENOMIC DNA]</scope>
    <source>
        <strain evidence="3">LMG 29540</strain>
    </source>
</reference>
<evidence type="ECO:0000313" key="3">
    <source>
        <dbReference type="Proteomes" id="UP000193228"/>
    </source>
</evidence>
<dbReference type="SUPFAM" id="SSF117070">
    <property type="entry name" value="LEA14-like"/>
    <property type="match status" value="1"/>
</dbReference>
<dbReference type="EMBL" id="FXAT01000002">
    <property type="protein sequence ID" value="SMG22276.1"/>
    <property type="molecule type" value="Genomic_DNA"/>
</dbReference>
<keyword evidence="3" id="KW-1185">Reference proteome</keyword>
<dbReference type="STRING" id="1515439.SAMN06265784_102175"/>
<proteinExistence type="predicted"/>
<dbReference type="InterPro" id="IPR004864">
    <property type="entry name" value="LEA_2"/>
</dbReference>
<dbReference type="Pfam" id="PF03168">
    <property type="entry name" value="LEA_2"/>
    <property type="match status" value="1"/>
</dbReference>
<protein>
    <submittedName>
        <fullName evidence="2">Late embryogenesis abundant protein</fullName>
    </submittedName>
</protein>
<name>A0A1X7J4A5_9BURK</name>
<gene>
    <name evidence="2" type="ORF">SAMN06265784_102175</name>
</gene>
<dbReference type="AlphaFoldDB" id="A0A1X7J4A5"/>
<dbReference type="SMART" id="SM00769">
    <property type="entry name" value="WHy"/>
    <property type="match status" value="1"/>
</dbReference>
<dbReference type="InterPro" id="IPR013990">
    <property type="entry name" value="WHy-dom"/>
</dbReference>
<accession>A0A1X7J4A5</accession>
<evidence type="ECO:0000313" key="2">
    <source>
        <dbReference type="EMBL" id="SMG22276.1"/>
    </source>
</evidence>
<dbReference type="Proteomes" id="UP000193228">
    <property type="component" value="Unassembled WGS sequence"/>
</dbReference>
<evidence type="ECO:0000259" key="1">
    <source>
        <dbReference type="SMART" id="SM00769"/>
    </source>
</evidence>